<dbReference type="PANTHER" id="PTHR15486">
    <property type="entry name" value="ANCIENT UBIQUITOUS PROTEIN"/>
    <property type="match status" value="1"/>
</dbReference>
<evidence type="ECO:0000256" key="4">
    <source>
        <dbReference type="ARBA" id="ARBA00022692"/>
    </source>
</evidence>
<keyword evidence="9" id="KW-1185">Reference proteome</keyword>
<keyword evidence="4" id="KW-0812">Transmembrane</keyword>
<sequence length="670" mass="74149">MEGVTWQLTRLQVLLKVIVAIFGFPTNLRGEGPYSGEPLQATEVTIVIASHRAWKWSSSFSASGELSAPDYLPLLLARARRITPEEDVVMGMTTEAPVEVLFVLQLNPRHPIALHVLRRFRPLLEPPPPPSNQGALDVDGTTREEILFIPCVKSKGQTILVCLINLPLSRRVHANALADIGWWGSVEVVSVTAAVPQCSIASELEGALVISSSLFPYFLLVSLEAGGPIRALLLLLAAPFVRLLEQLRLETLALKMMIFIATAALRVNDMKAVAGATLPKFFLEDLSDGAYRVFAGCGGKKYVITACPRIMAEPFLREYLDVDCVIGTELRVFKGFFLGLTSPAGVMAGLRRLEALRAATTDSEVVNIGMSRKVRDQPFMSLCQEAYWITPDRKTQPVPKIDYPKPLIFHDGRLVSRPTPLDFLTVLMWLPFAILLAVSRVFAGLSFPFKLGPMAVAATGLHIRVHAHGAQPNADAPSTHNRSHKLYVCNHRTLLDPVILSIVLQRRVTAVTYSLSRLSELLSPIPTIRLERDRFRDGAKMQSLLHHGDLVVCPEGTTCREPYLLRFSPLFAEIADNIVPVAVTNDGSMFYGTTVRGYKCLDSFFFLMNPRPFYGLHILEKVSGGGRSKYDVANDIQRSIGRMIGFESTNLTRKDKYRMIAGHDGVEPRN</sequence>
<evidence type="ECO:0000256" key="6">
    <source>
        <dbReference type="ARBA" id="ARBA00023136"/>
    </source>
</evidence>
<comment type="subcellular location">
    <subcellularLocation>
        <location evidence="1">Membrane</location>
        <topology evidence="1">Multi-pass membrane protein</topology>
    </subcellularLocation>
</comment>
<name>A0AAQ3K7H5_9LILI</name>
<dbReference type="InterPro" id="IPR002123">
    <property type="entry name" value="Plipid/glycerol_acylTrfase"/>
</dbReference>
<feature type="domain" description="Phospholipid/glycerol acyltransferase" evidence="7">
    <location>
        <begin position="485"/>
        <end position="586"/>
    </location>
</feature>
<dbReference type="GO" id="GO:0010143">
    <property type="term" value="P:cutin biosynthetic process"/>
    <property type="evidence" value="ECO:0007669"/>
    <property type="project" value="TreeGrafter"/>
</dbReference>
<evidence type="ECO:0000256" key="3">
    <source>
        <dbReference type="ARBA" id="ARBA00022679"/>
    </source>
</evidence>
<dbReference type="Pfam" id="PF01553">
    <property type="entry name" value="Acyltransferase"/>
    <property type="match status" value="1"/>
</dbReference>
<protein>
    <submittedName>
        <fullName evidence="8">Glycerol-3-phosphate 2-O-acyltransferase 6-like</fullName>
    </submittedName>
</protein>
<evidence type="ECO:0000256" key="2">
    <source>
        <dbReference type="ARBA" id="ARBA00007937"/>
    </source>
</evidence>
<evidence type="ECO:0000313" key="9">
    <source>
        <dbReference type="Proteomes" id="UP001327560"/>
    </source>
</evidence>
<accession>A0AAQ3K7H5</accession>
<gene>
    <name evidence="8" type="ORF">Cni_G12122</name>
</gene>
<evidence type="ECO:0000256" key="1">
    <source>
        <dbReference type="ARBA" id="ARBA00004141"/>
    </source>
</evidence>
<dbReference type="AlphaFoldDB" id="A0AAQ3K7H5"/>
<dbReference type="GO" id="GO:0090447">
    <property type="term" value="F:glycerol-3-phosphate 2-O-acyltransferase activity"/>
    <property type="evidence" value="ECO:0007669"/>
    <property type="project" value="TreeGrafter"/>
</dbReference>
<organism evidence="8 9">
    <name type="scientific">Canna indica</name>
    <name type="common">Indian-shot</name>
    <dbReference type="NCBI Taxonomy" id="4628"/>
    <lineage>
        <taxon>Eukaryota</taxon>
        <taxon>Viridiplantae</taxon>
        <taxon>Streptophyta</taxon>
        <taxon>Embryophyta</taxon>
        <taxon>Tracheophyta</taxon>
        <taxon>Spermatophyta</taxon>
        <taxon>Magnoliopsida</taxon>
        <taxon>Liliopsida</taxon>
        <taxon>Zingiberales</taxon>
        <taxon>Cannaceae</taxon>
        <taxon>Canna</taxon>
    </lineage>
</organism>
<dbReference type="Pfam" id="PF23270">
    <property type="entry name" value="HAD_RAM2_N"/>
    <property type="match status" value="1"/>
</dbReference>
<dbReference type="SMART" id="SM00563">
    <property type="entry name" value="PlsC"/>
    <property type="match status" value="1"/>
</dbReference>
<evidence type="ECO:0000313" key="8">
    <source>
        <dbReference type="EMBL" id="WOL03402.1"/>
    </source>
</evidence>
<evidence type="ECO:0000259" key="7">
    <source>
        <dbReference type="SMART" id="SM00563"/>
    </source>
</evidence>
<dbReference type="GO" id="GO:0016020">
    <property type="term" value="C:membrane"/>
    <property type="evidence" value="ECO:0007669"/>
    <property type="project" value="UniProtKB-SubCell"/>
</dbReference>
<reference evidence="8 9" key="1">
    <citation type="submission" date="2023-10" db="EMBL/GenBank/DDBJ databases">
        <title>Chromosome-scale genome assembly provides insights into flower coloration mechanisms of Canna indica.</title>
        <authorList>
            <person name="Li C."/>
        </authorList>
    </citation>
    <scope>NUCLEOTIDE SEQUENCE [LARGE SCALE GENOMIC DNA]</scope>
    <source>
        <tissue evidence="8">Flower</tissue>
    </source>
</reference>
<dbReference type="Proteomes" id="UP001327560">
    <property type="component" value="Chromosome 4"/>
</dbReference>
<keyword evidence="3" id="KW-0808">Transferase</keyword>
<keyword evidence="6" id="KW-0472">Membrane</keyword>
<comment type="similarity">
    <text evidence="2">Belongs to the GPAT/DAPAT family.</text>
</comment>
<evidence type="ECO:0000256" key="5">
    <source>
        <dbReference type="ARBA" id="ARBA00022989"/>
    </source>
</evidence>
<keyword evidence="5" id="KW-1133">Transmembrane helix</keyword>
<dbReference type="SUPFAM" id="SSF69593">
    <property type="entry name" value="Glycerol-3-phosphate (1)-acyltransferase"/>
    <property type="match status" value="1"/>
</dbReference>
<proteinExistence type="inferred from homology"/>
<dbReference type="EMBL" id="CP136893">
    <property type="protein sequence ID" value="WOL03402.1"/>
    <property type="molecule type" value="Genomic_DNA"/>
</dbReference>
<dbReference type="PANTHER" id="PTHR15486:SF77">
    <property type="entry name" value="OS08G0131300 PROTEIN"/>
    <property type="match status" value="1"/>
</dbReference>
<dbReference type="InterPro" id="IPR056462">
    <property type="entry name" value="HAD_RAM2/GPAT1-8"/>
</dbReference>
<dbReference type="GO" id="GO:0016791">
    <property type="term" value="F:phosphatase activity"/>
    <property type="evidence" value="ECO:0007669"/>
    <property type="project" value="TreeGrafter"/>
</dbReference>